<keyword evidence="4 5" id="KW-0472">Membrane</keyword>
<organism evidence="6 7">
    <name type="scientific">Chitinophaga filiformis</name>
    <name type="common">Myxococcus filiformis</name>
    <name type="synonym">Flexibacter filiformis</name>
    <dbReference type="NCBI Taxonomy" id="104663"/>
    <lineage>
        <taxon>Bacteria</taxon>
        <taxon>Pseudomonadati</taxon>
        <taxon>Bacteroidota</taxon>
        <taxon>Chitinophagia</taxon>
        <taxon>Chitinophagales</taxon>
        <taxon>Chitinophagaceae</taxon>
        <taxon>Chitinophaga</taxon>
    </lineage>
</organism>
<feature type="transmembrane region" description="Helical" evidence="5">
    <location>
        <begin position="47"/>
        <end position="64"/>
    </location>
</feature>
<dbReference type="OrthoDB" id="7960583at2"/>
<dbReference type="Pfam" id="PF13564">
    <property type="entry name" value="DoxX_2"/>
    <property type="match status" value="1"/>
</dbReference>
<gene>
    <name evidence="6" type="ORF">SAMN04488121_11346</name>
</gene>
<reference evidence="6 7" key="1">
    <citation type="submission" date="2016-10" db="EMBL/GenBank/DDBJ databases">
        <authorList>
            <person name="de Groot N.N."/>
        </authorList>
    </citation>
    <scope>NUCLEOTIDE SEQUENCE [LARGE SCALE GENOMIC DNA]</scope>
    <source>
        <strain evidence="6 7">DSM 527</strain>
    </source>
</reference>
<dbReference type="GO" id="GO:0016020">
    <property type="term" value="C:membrane"/>
    <property type="evidence" value="ECO:0007669"/>
    <property type="project" value="UniProtKB-SubCell"/>
</dbReference>
<comment type="subcellular location">
    <subcellularLocation>
        <location evidence="1">Membrane</location>
        <topology evidence="1">Multi-pass membrane protein</topology>
    </subcellularLocation>
</comment>
<name>A0A1G8CUL0_CHIFI</name>
<evidence type="ECO:0000256" key="2">
    <source>
        <dbReference type="ARBA" id="ARBA00022692"/>
    </source>
</evidence>
<dbReference type="Proteomes" id="UP000199045">
    <property type="component" value="Unassembled WGS sequence"/>
</dbReference>
<feature type="transmembrane region" description="Helical" evidence="5">
    <location>
        <begin position="100"/>
        <end position="117"/>
    </location>
</feature>
<dbReference type="InterPro" id="IPR032808">
    <property type="entry name" value="DoxX"/>
</dbReference>
<feature type="transmembrane region" description="Helical" evidence="5">
    <location>
        <begin position="76"/>
        <end position="94"/>
    </location>
</feature>
<evidence type="ECO:0000256" key="5">
    <source>
        <dbReference type="SAM" id="Phobius"/>
    </source>
</evidence>
<keyword evidence="3 5" id="KW-1133">Transmembrane helix</keyword>
<keyword evidence="2 5" id="KW-0812">Transmembrane</keyword>
<feature type="transmembrane region" description="Helical" evidence="5">
    <location>
        <begin position="7"/>
        <end position="27"/>
    </location>
</feature>
<proteinExistence type="predicted"/>
<dbReference type="PIRSF" id="PIRSF030066">
    <property type="entry name" value="UCP030066"/>
    <property type="match status" value="1"/>
</dbReference>
<sequence>MKTNKIRIFYWVSTGIFALLMLMDSIGGITHEATGVAIMKHLGYPEYVLTIFGVAKLLGALAILQPKFRTLKEWAFAGFAINFIGAFCSRVAVGDPIGELIAPVVALLIMLLPYYAWKRFEAVKGTASLAVI</sequence>
<evidence type="ECO:0000256" key="1">
    <source>
        <dbReference type="ARBA" id="ARBA00004141"/>
    </source>
</evidence>
<protein>
    <submittedName>
        <fullName evidence="6">DoxX-like family protein</fullName>
    </submittedName>
</protein>
<dbReference type="STRING" id="104663.SAMN04488121_11346"/>
<evidence type="ECO:0000313" key="7">
    <source>
        <dbReference type="Proteomes" id="UP000199045"/>
    </source>
</evidence>
<evidence type="ECO:0000256" key="4">
    <source>
        <dbReference type="ARBA" id="ARBA00023136"/>
    </source>
</evidence>
<dbReference type="EMBL" id="FNBN01000013">
    <property type="protein sequence ID" value="SDH49186.1"/>
    <property type="molecule type" value="Genomic_DNA"/>
</dbReference>
<accession>A0A1G8CUL0</accession>
<evidence type="ECO:0000256" key="3">
    <source>
        <dbReference type="ARBA" id="ARBA00022989"/>
    </source>
</evidence>
<dbReference type="RefSeq" id="WP_089838329.1">
    <property type="nucleotide sequence ID" value="NZ_FNBN01000013.1"/>
</dbReference>
<dbReference type="InterPro" id="IPR016944">
    <property type="entry name" value="UCP030066"/>
</dbReference>
<dbReference type="AlphaFoldDB" id="A0A1G8CUL0"/>
<evidence type="ECO:0000313" key="6">
    <source>
        <dbReference type="EMBL" id="SDH49186.1"/>
    </source>
</evidence>